<dbReference type="EMBL" id="EU874396">
    <property type="protein sequence ID" value="ACH42317.1"/>
    <property type="molecule type" value="Genomic_DNA"/>
</dbReference>
<keyword evidence="1" id="KW-0175">Coiled coil</keyword>
<dbReference type="RefSeq" id="YP_002154385.1">
    <property type="nucleotide sequence ID" value="NC_011167.1"/>
</dbReference>
<sequence length="134" mass="15933">MSNVFQFNFEQTHKDVDVAGKVYRVEFNDDALVKYQKEIKRFKEESEELQTLVESYKDASDEEIEELMEKQKEVTKHVVETFLGKDTFEELYEKAGRSAKNLLSLVWYLNDLYVEETLKKSEKEQSKYLANLKK</sequence>
<organism evidence="2 3">
    <name type="scientific">Bacillus phage IEBH</name>
    <dbReference type="NCBI Taxonomy" id="2884422"/>
    <lineage>
        <taxon>Viruses</taxon>
        <taxon>Duplodnaviria</taxon>
        <taxon>Heunggongvirae</taxon>
        <taxon>Uroviricota</taxon>
        <taxon>Caudoviricetes</taxon>
        <taxon>Cecivirus</taxon>
        <taxon>Cecivirus IEBH</taxon>
    </lineage>
</organism>
<evidence type="ECO:0000256" key="1">
    <source>
        <dbReference type="SAM" id="Coils"/>
    </source>
</evidence>
<name>B5LPS1_9CAUD</name>
<reference evidence="2 3" key="1">
    <citation type="submission" date="2008-07" db="EMBL/GenBank/DDBJ databases">
        <title>Siphoviridae phage from Bacillus thurigiensis.</title>
        <authorList>
            <person name="Dreze P.-A."/>
            <person name="Smeesters P."/>
            <person name="Van Melderen L."/>
        </authorList>
    </citation>
    <scope>NUCLEOTIDE SEQUENCE [LARGE SCALE GENOMIC DNA]</scope>
</reference>
<dbReference type="GeneID" id="6803919"/>
<protein>
    <submittedName>
        <fullName evidence="2">Gp14-like protein</fullName>
    </submittedName>
</protein>
<dbReference type="Proteomes" id="UP000002340">
    <property type="component" value="Segment"/>
</dbReference>
<evidence type="ECO:0000313" key="2">
    <source>
        <dbReference type="EMBL" id="ACH42317.1"/>
    </source>
</evidence>
<dbReference type="KEGG" id="vg:6803919"/>
<accession>B5LPS1</accession>
<feature type="coiled-coil region" evidence="1">
    <location>
        <begin position="25"/>
        <end position="77"/>
    </location>
</feature>
<keyword evidence="3" id="KW-1185">Reference proteome</keyword>
<evidence type="ECO:0000313" key="3">
    <source>
        <dbReference type="Proteomes" id="UP000002340"/>
    </source>
</evidence>
<proteinExistence type="predicted"/>